<feature type="domain" description="HTH cro/C1-type" evidence="1">
    <location>
        <begin position="3"/>
        <end position="60"/>
    </location>
</feature>
<dbReference type="GO" id="GO:0003677">
    <property type="term" value="F:DNA binding"/>
    <property type="evidence" value="ECO:0007669"/>
    <property type="project" value="UniProtKB-KW"/>
</dbReference>
<protein>
    <submittedName>
        <fullName evidence="2">Cro/C1-type HTH DNA-binding domain protein</fullName>
    </submittedName>
</protein>
<reference evidence="2 3" key="1">
    <citation type="submission" date="2019-09" db="EMBL/GenBank/DDBJ databases">
        <title>Genome sequence of Clostridium sp. EA1.</title>
        <authorList>
            <person name="Poehlein A."/>
            <person name="Bengelsdorf F.R."/>
            <person name="Daniel R."/>
        </authorList>
    </citation>
    <scope>NUCLEOTIDE SEQUENCE [LARGE SCALE GENOMIC DNA]</scope>
    <source>
        <strain evidence="2 3">EA1</strain>
    </source>
</reference>
<sequence>MSVNEILSQRGMTKYKLAKMSGVPYTTVNDICSGKTRIGNCSAETLYKLSQSLGVTMEQLMRKGGAEMEYRDTFDVFKSNICHQVKDTGDLDFIIHTLKSGLIRKYYDQKWYPESLYLLAMVDYLSRENDLPLCQEYNDIRAHRLAEPLFPLSVVMADDITRSNKWKAESIRDAIPEFIRFNIVEGEIRNVI</sequence>
<dbReference type="RefSeq" id="WP_156989965.1">
    <property type="nucleotide sequence ID" value="NZ_VWXL01000024.1"/>
</dbReference>
<dbReference type="SMART" id="SM00530">
    <property type="entry name" value="HTH_XRE"/>
    <property type="match status" value="1"/>
</dbReference>
<accession>A0A6N8HXS5</accession>
<dbReference type="Proteomes" id="UP000469440">
    <property type="component" value="Unassembled WGS sequence"/>
</dbReference>
<dbReference type="InterPro" id="IPR010982">
    <property type="entry name" value="Lambda_DNA-bd_dom_sf"/>
</dbReference>
<dbReference type="AlphaFoldDB" id="A0A6N8HXS5"/>
<dbReference type="Pfam" id="PF13443">
    <property type="entry name" value="HTH_26"/>
    <property type="match status" value="1"/>
</dbReference>
<evidence type="ECO:0000259" key="1">
    <source>
        <dbReference type="PROSITE" id="PS50943"/>
    </source>
</evidence>
<organism evidence="2 3">
    <name type="scientific">Caproicibacter fermentans</name>
    <dbReference type="NCBI Taxonomy" id="2576756"/>
    <lineage>
        <taxon>Bacteria</taxon>
        <taxon>Bacillati</taxon>
        <taxon>Bacillota</taxon>
        <taxon>Clostridia</taxon>
        <taxon>Eubacteriales</taxon>
        <taxon>Acutalibacteraceae</taxon>
        <taxon>Caproicibacter</taxon>
    </lineage>
</organism>
<dbReference type="Gene3D" id="1.10.260.40">
    <property type="entry name" value="lambda repressor-like DNA-binding domains"/>
    <property type="match status" value="1"/>
</dbReference>
<evidence type="ECO:0000313" key="3">
    <source>
        <dbReference type="Proteomes" id="UP000469440"/>
    </source>
</evidence>
<dbReference type="CDD" id="cd00093">
    <property type="entry name" value="HTH_XRE"/>
    <property type="match status" value="1"/>
</dbReference>
<dbReference type="PROSITE" id="PS50943">
    <property type="entry name" value="HTH_CROC1"/>
    <property type="match status" value="1"/>
</dbReference>
<dbReference type="EMBL" id="VWXL01000024">
    <property type="protein sequence ID" value="MVB10277.1"/>
    <property type="molecule type" value="Genomic_DNA"/>
</dbReference>
<proteinExistence type="predicted"/>
<evidence type="ECO:0000313" key="2">
    <source>
        <dbReference type="EMBL" id="MVB10277.1"/>
    </source>
</evidence>
<keyword evidence="2" id="KW-0238">DNA-binding</keyword>
<dbReference type="OrthoDB" id="9779688at2"/>
<gene>
    <name evidence="2" type="ORF">CAFE_09590</name>
</gene>
<dbReference type="InterPro" id="IPR001387">
    <property type="entry name" value="Cro/C1-type_HTH"/>
</dbReference>
<comment type="caution">
    <text evidence="2">The sequence shown here is derived from an EMBL/GenBank/DDBJ whole genome shotgun (WGS) entry which is preliminary data.</text>
</comment>
<dbReference type="SUPFAM" id="SSF47413">
    <property type="entry name" value="lambda repressor-like DNA-binding domains"/>
    <property type="match status" value="1"/>
</dbReference>
<name>A0A6N8HXS5_9FIRM</name>
<keyword evidence="3" id="KW-1185">Reference proteome</keyword>